<sequence>MFFCSISGEPPQDPVISTKSGQVYERRLILKYITDNGTDPLTGEKLEESDLLTIKATAYTVPFFLNAAIRRIQFELANPCLPDPKTAPPRPAAATSTPALLHMLQNEWDALVLEVFALKQQYNSTRQELSYALYAQDAASRVIARLIRERDAAREALANVQATMGIAPASGAAEDVEMAEENGAQEGALPKEIVDQIDETQQNLSATRKKRKAPAGYTSTAEVKTFVATHTIPSLHSASPAGMTSLAVSRLNPSQFLTGGNDKIVQLYDRSTDKVLASLKGHTKKVNQVAFREHEGESTLVLSAGADKIAKIWAHDSASNEYIPKATIRTHKGELTGLVVHPTNSIFALSSLDKTYSLHELSNFTQVYRSAPGEDAFTSLAIHPDGALLALGTASSKIQICDVRSGNIAASITPPDASPFTVNSLSFSENGYHLLAPDSPSSVAIWDLRKMKTAHTIPLGEGFKVNKVLYDYSAQYLGVAGSEGIRVFAHKSWDELVRFEEAGDVSDIVFGEQGKEIWATSGREVRIWGLPA</sequence>
<comment type="caution">
    <text evidence="17">The sequence shown here is derived from an EMBL/GenBank/DDBJ whole genome shotgun (WGS) entry which is preliminary data.</text>
</comment>
<keyword evidence="12 15" id="KW-0234">DNA repair</keyword>
<accession>A0A9P7AEN6</accession>
<protein>
    <recommendedName>
        <fullName evidence="15">Pre-mRNA-processing factor 19</fullName>
        <ecNumber evidence="15">2.3.2.27</ecNumber>
    </recommendedName>
</protein>
<dbReference type="OrthoDB" id="687049at2759"/>
<dbReference type="InterPro" id="IPR003613">
    <property type="entry name" value="Ubox_domain"/>
</dbReference>
<reference evidence="17" key="1">
    <citation type="journal article" date="2020" name="New Phytol.">
        <title>Comparative genomics reveals dynamic genome evolution in host specialist ectomycorrhizal fungi.</title>
        <authorList>
            <person name="Lofgren L.A."/>
            <person name="Nguyen N.H."/>
            <person name="Vilgalys R."/>
            <person name="Ruytinx J."/>
            <person name="Liao H.L."/>
            <person name="Branco S."/>
            <person name="Kuo A."/>
            <person name="LaButti K."/>
            <person name="Lipzen A."/>
            <person name="Andreopoulos W."/>
            <person name="Pangilinan J."/>
            <person name="Riley R."/>
            <person name="Hundley H."/>
            <person name="Na H."/>
            <person name="Barry K."/>
            <person name="Grigoriev I.V."/>
            <person name="Stajich J.E."/>
            <person name="Kennedy P.G."/>
        </authorList>
    </citation>
    <scope>NUCLEOTIDE SEQUENCE</scope>
    <source>
        <strain evidence="17">S12</strain>
    </source>
</reference>
<dbReference type="InterPro" id="IPR013915">
    <property type="entry name" value="Prp19_cc"/>
</dbReference>
<evidence type="ECO:0000256" key="13">
    <source>
        <dbReference type="ARBA" id="ARBA00023242"/>
    </source>
</evidence>
<dbReference type="GeneID" id="64603213"/>
<evidence type="ECO:0000256" key="12">
    <source>
        <dbReference type="ARBA" id="ARBA00023204"/>
    </source>
</evidence>
<organism evidence="17 18">
    <name type="scientific">Suillus plorans</name>
    <dbReference type="NCBI Taxonomy" id="116603"/>
    <lineage>
        <taxon>Eukaryota</taxon>
        <taxon>Fungi</taxon>
        <taxon>Dikarya</taxon>
        <taxon>Basidiomycota</taxon>
        <taxon>Agaricomycotina</taxon>
        <taxon>Agaricomycetes</taxon>
        <taxon>Agaricomycetidae</taxon>
        <taxon>Boletales</taxon>
        <taxon>Suillineae</taxon>
        <taxon>Suillaceae</taxon>
        <taxon>Suillus</taxon>
    </lineage>
</organism>
<dbReference type="FunFam" id="3.30.40.10:FF:000027">
    <property type="entry name" value="Pre-mRNA-processing factor 19, putative"/>
    <property type="match status" value="1"/>
</dbReference>
<evidence type="ECO:0000256" key="5">
    <source>
        <dbReference type="ARBA" id="ARBA00022664"/>
    </source>
</evidence>
<dbReference type="Gene3D" id="3.30.40.10">
    <property type="entry name" value="Zinc/RING finger domain, C3HC4 (zinc finger)"/>
    <property type="match status" value="1"/>
</dbReference>
<dbReference type="InterPro" id="IPR013083">
    <property type="entry name" value="Znf_RING/FYVE/PHD"/>
</dbReference>
<evidence type="ECO:0000256" key="11">
    <source>
        <dbReference type="ARBA" id="ARBA00023187"/>
    </source>
</evidence>
<comment type="similarity">
    <text evidence="3 15">Belongs to the WD repeat PRP19 family.</text>
</comment>
<comment type="subcellular location">
    <subcellularLocation>
        <location evidence="1 15">Nucleus</location>
    </subcellularLocation>
</comment>
<dbReference type="Pfam" id="PF08606">
    <property type="entry name" value="Prp19"/>
    <property type="match status" value="1"/>
</dbReference>
<evidence type="ECO:0000256" key="10">
    <source>
        <dbReference type="ARBA" id="ARBA00022786"/>
    </source>
</evidence>
<evidence type="ECO:0000256" key="8">
    <source>
        <dbReference type="ARBA" id="ARBA00022737"/>
    </source>
</evidence>
<keyword evidence="13 15" id="KW-0539">Nucleus</keyword>
<keyword evidence="9 15" id="KW-0227">DNA damage</keyword>
<keyword evidence="7 15" id="KW-0747">Spliceosome</keyword>
<feature type="repeat" description="WD" evidence="14">
    <location>
        <begin position="422"/>
        <end position="456"/>
    </location>
</feature>
<dbReference type="GO" id="GO:0061630">
    <property type="term" value="F:ubiquitin protein ligase activity"/>
    <property type="evidence" value="ECO:0007669"/>
    <property type="project" value="UniProtKB-UniRule"/>
</dbReference>
<feature type="repeat" description="WD" evidence="14">
    <location>
        <begin position="279"/>
        <end position="313"/>
    </location>
</feature>
<evidence type="ECO:0000256" key="2">
    <source>
        <dbReference type="ARBA" id="ARBA00004906"/>
    </source>
</evidence>
<evidence type="ECO:0000313" key="17">
    <source>
        <dbReference type="EMBL" id="KAG1787836.1"/>
    </source>
</evidence>
<proteinExistence type="inferred from homology"/>
<dbReference type="InterPro" id="IPR055340">
    <property type="entry name" value="RING-Ubox_PRP19"/>
</dbReference>
<gene>
    <name evidence="17" type="ORF">HD556DRAFT_1530289</name>
</gene>
<dbReference type="InterPro" id="IPR036322">
    <property type="entry name" value="WD40_repeat_dom_sf"/>
</dbReference>
<dbReference type="GO" id="GO:0000398">
    <property type="term" value="P:mRNA splicing, via spliceosome"/>
    <property type="evidence" value="ECO:0007669"/>
    <property type="project" value="InterPro"/>
</dbReference>
<dbReference type="PROSITE" id="PS51698">
    <property type="entry name" value="U_BOX"/>
    <property type="match status" value="1"/>
</dbReference>
<dbReference type="PROSITE" id="PS50294">
    <property type="entry name" value="WD_REPEATS_REGION"/>
    <property type="match status" value="1"/>
</dbReference>
<dbReference type="InterPro" id="IPR038959">
    <property type="entry name" value="Prp19"/>
</dbReference>
<evidence type="ECO:0000256" key="9">
    <source>
        <dbReference type="ARBA" id="ARBA00022763"/>
    </source>
</evidence>
<dbReference type="Pfam" id="PF12894">
    <property type="entry name" value="ANAPC4_WD40"/>
    <property type="match status" value="1"/>
</dbReference>
<evidence type="ECO:0000259" key="16">
    <source>
        <dbReference type="PROSITE" id="PS51698"/>
    </source>
</evidence>
<dbReference type="PANTHER" id="PTHR43995">
    <property type="entry name" value="PRE-MRNA-PROCESSING FACTOR 19"/>
    <property type="match status" value="1"/>
</dbReference>
<dbReference type="Pfam" id="PF00400">
    <property type="entry name" value="WD40"/>
    <property type="match status" value="1"/>
</dbReference>
<dbReference type="Proteomes" id="UP000719766">
    <property type="component" value="Unassembled WGS sequence"/>
</dbReference>
<evidence type="ECO:0000313" key="18">
    <source>
        <dbReference type="Proteomes" id="UP000719766"/>
    </source>
</evidence>
<dbReference type="GO" id="GO:0000974">
    <property type="term" value="C:Prp19 complex"/>
    <property type="evidence" value="ECO:0007669"/>
    <property type="project" value="UniProtKB-UniRule"/>
</dbReference>
<dbReference type="GO" id="GO:0070534">
    <property type="term" value="P:protein K63-linked ubiquitination"/>
    <property type="evidence" value="ECO:0007669"/>
    <property type="project" value="UniProtKB-UniRule"/>
</dbReference>
<dbReference type="GO" id="GO:0005737">
    <property type="term" value="C:cytoplasm"/>
    <property type="evidence" value="ECO:0007669"/>
    <property type="project" value="TreeGrafter"/>
</dbReference>
<evidence type="ECO:0000256" key="14">
    <source>
        <dbReference type="PROSITE-ProRule" id="PRU00221"/>
    </source>
</evidence>
<dbReference type="SUPFAM" id="SSF57850">
    <property type="entry name" value="RING/U-box"/>
    <property type="match status" value="1"/>
</dbReference>
<dbReference type="InterPro" id="IPR015943">
    <property type="entry name" value="WD40/YVTN_repeat-like_dom_sf"/>
</dbReference>
<dbReference type="CDD" id="cd16656">
    <property type="entry name" value="RING-Ubox_PRP19"/>
    <property type="match status" value="1"/>
</dbReference>
<dbReference type="InterPro" id="IPR024977">
    <property type="entry name" value="Apc4-like_WD40_dom"/>
</dbReference>
<dbReference type="RefSeq" id="XP_041155142.1">
    <property type="nucleotide sequence ID" value="XM_041309449.1"/>
</dbReference>
<dbReference type="SUPFAM" id="SSF50978">
    <property type="entry name" value="WD40 repeat-like"/>
    <property type="match status" value="1"/>
</dbReference>
<comment type="catalytic activity">
    <reaction evidence="15">
        <text>S-ubiquitinyl-[E2 ubiquitin-conjugating enzyme]-L-cysteine + [acceptor protein]-L-lysine = [E2 ubiquitin-conjugating enzyme]-L-cysteine + N(6)-ubiquitinyl-[acceptor protein]-L-lysine.</text>
        <dbReference type="EC" id="2.3.2.27"/>
    </reaction>
</comment>
<evidence type="ECO:0000256" key="3">
    <source>
        <dbReference type="ARBA" id="ARBA00006388"/>
    </source>
</evidence>
<dbReference type="SMART" id="SM00320">
    <property type="entry name" value="WD40"/>
    <property type="match status" value="6"/>
</dbReference>
<dbReference type="GO" id="GO:0006281">
    <property type="term" value="P:DNA repair"/>
    <property type="evidence" value="ECO:0007669"/>
    <property type="project" value="UniProtKB-KW"/>
</dbReference>
<keyword evidence="4 14" id="KW-0853">WD repeat</keyword>
<feature type="domain" description="U-box" evidence="16">
    <location>
        <begin position="1"/>
        <end position="72"/>
    </location>
</feature>
<evidence type="ECO:0000256" key="1">
    <source>
        <dbReference type="ARBA" id="ARBA00004123"/>
    </source>
</evidence>
<evidence type="ECO:0000256" key="15">
    <source>
        <dbReference type="RuleBase" id="RU367101"/>
    </source>
</evidence>
<dbReference type="AlphaFoldDB" id="A0A9P7AEN6"/>
<dbReference type="Pfam" id="PF04564">
    <property type="entry name" value="U-box"/>
    <property type="match status" value="1"/>
</dbReference>
<dbReference type="GO" id="GO:0071006">
    <property type="term" value="C:U2-type catalytic step 1 spliceosome"/>
    <property type="evidence" value="ECO:0007669"/>
    <property type="project" value="TreeGrafter"/>
</dbReference>
<comment type="pathway">
    <text evidence="2 15">Protein modification; protein ubiquitination.</text>
</comment>
<comment type="subunit">
    <text evidence="15">Homotetramer.</text>
</comment>
<dbReference type="Gene3D" id="2.130.10.10">
    <property type="entry name" value="YVTN repeat-like/Quinoprotein amine dehydrogenase"/>
    <property type="match status" value="1"/>
</dbReference>
<dbReference type="InterPro" id="IPR001680">
    <property type="entry name" value="WD40_rpt"/>
</dbReference>
<keyword evidence="11 15" id="KW-0508">mRNA splicing</keyword>
<keyword evidence="10 15" id="KW-0833">Ubl conjugation pathway</keyword>
<keyword evidence="5 15" id="KW-0507">mRNA processing</keyword>
<keyword evidence="18" id="KW-1185">Reference proteome</keyword>
<dbReference type="PANTHER" id="PTHR43995:SF1">
    <property type="entry name" value="PRE-MRNA-PROCESSING FACTOR 19"/>
    <property type="match status" value="1"/>
</dbReference>
<dbReference type="EC" id="2.3.2.27" evidence="15"/>
<dbReference type="EMBL" id="JABBWE010000074">
    <property type="protein sequence ID" value="KAG1787836.1"/>
    <property type="molecule type" value="Genomic_DNA"/>
</dbReference>
<name>A0A9P7AEN6_9AGAM</name>
<evidence type="ECO:0000256" key="4">
    <source>
        <dbReference type="ARBA" id="ARBA00022574"/>
    </source>
</evidence>
<evidence type="ECO:0000256" key="7">
    <source>
        <dbReference type="ARBA" id="ARBA00022728"/>
    </source>
</evidence>
<comment type="function">
    <text evidence="15">Ubiquitin-protein ligase which is mainly involved pre-mRNA splicing and DNA repair. Required for pre-mRNA splicing as component of the spliceosome.</text>
</comment>
<dbReference type="SMART" id="SM00504">
    <property type="entry name" value="Ubox"/>
    <property type="match status" value="1"/>
</dbReference>
<keyword evidence="6 15" id="KW-0808">Transferase</keyword>
<keyword evidence="8" id="KW-0677">Repeat</keyword>
<dbReference type="PROSITE" id="PS50082">
    <property type="entry name" value="WD_REPEATS_2"/>
    <property type="match status" value="2"/>
</dbReference>
<evidence type="ECO:0000256" key="6">
    <source>
        <dbReference type="ARBA" id="ARBA00022679"/>
    </source>
</evidence>